<protein>
    <submittedName>
        <fullName evidence="1">Uncharacterized protein</fullName>
    </submittedName>
</protein>
<name>A0AAV5SKW3_9BILA</name>
<evidence type="ECO:0000313" key="2">
    <source>
        <dbReference type="Proteomes" id="UP001432027"/>
    </source>
</evidence>
<sequence length="86" mass="9412">LELALIRAANSGDAAILSVDWTAMMCTTYPASLNAVLLLLAQILDFNLGNPCKFIQLGRDNFYTWMGLPITSLPDSIQFLSNCRCA</sequence>
<gene>
    <name evidence="1" type="ORF">PENTCL1PPCAC_5729</name>
</gene>
<accession>A0AAV5SKW3</accession>
<dbReference type="Proteomes" id="UP001432027">
    <property type="component" value="Unassembled WGS sequence"/>
</dbReference>
<proteinExistence type="predicted"/>
<comment type="caution">
    <text evidence="1">The sequence shown here is derived from an EMBL/GenBank/DDBJ whole genome shotgun (WGS) entry which is preliminary data.</text>
</comment>
<feature type="non-terminal residue" evidence="1">
    <location>
        <position position="1"/>
    </location>
</feature>
<organism evidence="1 2">
    <name type="scientific">Pristionchus entomophagus</name>
    <dbReference type="NCBI Taxonomy" id="358040"/>
    <lineage>
        <taxon>Eukaryota</taxon>
        <taxon>Metazoa</taxon>
        <taxon>Ecdysozoa</taxon>
        <taxon>Nematoda</taxon>
        <taxon>Chromadorea</taxon>
        <taxon>Rhabditida</taxon>
        <taxon>Rhabditina</taxon>
        <taxon>Diplogasteromorpha</taxon>
        <taxon>Diplogasteroidea</taxon>
        <taxon>Neodiplogasteridae</taxon>
        <taxon>Pristionchus</taxon>
    </lineage>
</organism>
<dbReference type="AlphaFoldDB" id="A0AAV5SKW3"/>
<evidence type="ECO:0000313" key="1">
    <source>
        <dbReference type="EMBL" id="GMS83554.1"/>
    </source>
</evidence>
<reference evidence="1" key="1">
    <citation type="submission" date="2023-10" db="EMBL/GenBank/DDBJ databases">
        <title>Genome assembly of Pristionchus species.</title>
        <authorList>
            <person name="Yoshida K."/>
            <person name="Sommer R.J."/>
        </authorList>
    </citation>
    <scope>NUCLEOTIDE SEQUENCE</scope>
    <source>
        <strain evidence="1">RS0144</strain>
    </source>
</reference>
<keyword evidence="2" id="KW-1185">Reference proteome</keyword>
<dbReference type="EMBL" id="BTSX01000002">
    <property type="protein sequence ID" value="GMS83554.1"/>
    <property type="molecule type" value="Genomic_DNA"/>
</dbReference>